<dbReference type="RefSeq" id="WP_133869988.1">
    <property type="nucleotide sequence ID" value="NZ_SOAU01000001.1"/>
</dbReference>
<feature type="transmembrane region" description="Helical" evidence="7">
    <location>
        <begin position="804"/>
        <end position="827"/>
    </location>
</feature>
<keyword evidence="11" id="KW-1185">Reference proteome</keyword>
<feature type="domain" description="ABC3 transporter permease C-terminal" evidence="8">
    <location>
        <begin position="721"/>
        <end position="828"/>
    </location>
</feature>
<feature type="domain" description="MacB-like periplasmic core" evidence="9">
    <location>
        <begin position="491"/>
        <end position="687"/>
    </location>
</feature>
<feature type="transmembrane region" description="Helical" evidence="7">
    <location>
        <begin position="358"/>
        <end position="385"/>
    </location>
</feature>
<evidence type="ECO:0000313" key="10">
    <source>
        <dbReference type="EMBL" id="TDT17718.1"/>
    </source>
</evidence>
<proteinExistence type="inferred from homology"/>
<dbReference type="Proteomes" id="UP000294558">
    <property type="component" value="Unassembled WGS sequence"/>
</dbReference>
<keyword evidence="4 7" id="KW-1133">Transmembrane helix</keyword>
<feature type="transmembrane region" description="Helical" evidence="7">
    <location>
        <begin position="266"/>
        <end position="290"/>
    </location>
</feature>
<keyword evidence="3 7" id="KW-0812">Transmembrane</keyword>
<dbReference type="InterPro" id="IPR003838">
    <property type="entry name" value="ABC3_permease_C"/>
</dbReference>
<dbReference type="Pfam" id="PF12704">
    <property type="entry name" value="MacB_PCD"/>
    <property type="match status" value="2"/>
</dbReference>
<feature type="transmembrane region" description="Helical" evidence="7">
    <location>
        <begin position="437"/>
        <end position="470"/>
    </location>
</feature>
<organism evidence="10 11">
    <name type="scientific">Ilumatobacter fluminis</name>
    <dbReference type="NCBI Taxonomy" id="467091"/>
    <lineage>
        <taxon>Bacteria</taxon>
        <taxon>Bacillati</taxon>
        <taxon>Actinomycetota</taxon>
        <taxon>Acidimicrobiia</taxon>
        <taxon>Acidimicrobiales</taxon>
        <taxon>Ilumatobacteraceae</taxon>
        <taxon>Ilumatobacter</taxon>
    </lineage>
</organism>
<evidence type="ECO:0000256" key="7">
    <source>
        <dbReference type="SAM" id="Phobius"/>
    </source>
</evidence>
<dbReference type="InterPro" id="IPR050250">
    <property type="entry name" value="Macrolide_Exporter_MacB"/>
</dbReference>
<evidence type="ECO:0000256" key="2">
    <source>
        <dbReference type="ARBA" id="ARBA00022475"/>
    </source>
</evidence>
<dbReference type="GO" id="GO:0005886">
    <property type="term" value="C:plasma membrane"/>
    <property type="evidence" value="ECO:0007669"/>
    <property type="project" value="UniProtKB-SubCell"/>
</dbReference>
<evidence type="ECO:0000256" key="1">
    <source>
        <dbReference type="ARBA" id="ARBA00004651"/>
    </source>
</evidence>
<evidence type="ECO:0000256" key="5">
    <source>
        <dbReference type="ARBA" id="ARBA00023136"/>
    </source>
</evidence>
<gene>
    <name evidence="10" type="ORF">BDK89_3329</name>
</gene>
<dbReference type="AlphaFoldDB" id="A0A4V3EJB5"/>
<dbReference type="OrthoDB" id="9780560at2"/>
<protein>
    <submittedName>
        <fullName evidence="10">Putative ABC transport system permease protein</fullName>
    </submittedName>
</protein>
<dbReference type="InterPro" id="IPR025857">
    <property type="entry name" value="MacB_PCD"/>
</dbReference>
<accession>A0A4V3EJB5</accession>
<reference evidence="10 11" key="1">
    <citation type="submission" date="2019-03" db="EMBL/GenBank/DDBJ databases">
        <title>Sequencing the genomes of 1000 actinobacteria strains.</title>
        <authorList>
            <person name="Klenk H.-P."/>
        </authorList>
    </citation>
    <scope>NUCLEOTIDE SEQUENCE [LARGE SCALE GENOMIC DNA]</scope>
    <source>
        <strain evidence="10 11">DSM 18936</strain>
    </source>
</reference>
<evidence type="ECO:0000256" key="3">
    <source>
        <dbReference type="ARBA" id="ARBA00022692"/>
    </source>
</evidence>
<keyword evidence="2" id="KW-1003">Cell membrane</keyword>
<dbReference type="GO" id="GO:0022857">
    <property type="term" value="F:transmembrane transporter activity"/>
    <property type="evidence" value="ECO:0007669"/>
    <property type="project" value="TreeGrafter"/>
</dbReference>
<feature type="transmembrane region" description="Helical" evidence="7">
    <location>
        <begin position="717"/>
        <end position="737"/>
    </location>
</feature>
<feature type="transmembrane region" description="Helical" evidence="7">
    <location>
        <begin position="16"/>
        <end position="37"/>
    </location>
</feature>
<feature type="domain" description="ABC3 transporter permease C-terminal" evidence="8">
    <location>
        <begin position="269"/>
        <end position="389"/>
    </location>
</feature>
<dbReference type="Pfam" id="PF02687">
    <property type="entry name" value="FtsX"/>
    <property type="match status" value="2"/>
</dbReference>
<feature type="transmembrane region" description="Helical" evidence="7">
    <location>
        <begin position="406"/>
        <end position="425"/>
    </location>
</feature>
<sequence>MHSLVFHNIRSHKRRALAAGVAVVIGIAFLTATLLLGNAMTRGIDDLFAEGYSGTDVEVRSTEVIASGERDIAATIDEALVDELAAADGVAAALPVVEGIAQIVGSDDEPIGGNGPPTMGVNWVDSDRNPYVVVDGRAPVAPGEVVIDSGAADTGELAVGDATTVRVPEPVAVTVVGIAELGSGEQLGGVTFAWFDTPTAQSLLLGDPDGLYAVDLQAEPGVSAEELRSTIAGSLPADLEALTRQELIDEEMAALEADFLGFFKTFLLAFAGIALLVATFSIHNTFAIVVAQRTRETALLRAIGASRRQVLTGVAAEALTIGTLSAVVGLGVGVGLAIGLNALLGALGAGIPTAGLGLTVGVALTALVIGVVVTLVAAIAPALKASKVAPIAALREAAIDQSGSSVVRAIAGAAVTLAGAAMLVFSTDIGSSPMQIAALGGLGVFVGVILLGPVVARLAAAVIGAPVAALRGQNGVLARRNAMRNPKRTSGTASALMIGTAVVALFASLGTSIKASLGDLIDESFGGDLVITPEGFSGAGLSPAMSAEIAEVPGVESIARLSVAAMLIDGRNDEPLATDFEQLAGVADLDVVEGDLASIGDGGFAVGVDYAEAYGLALGDELTARFLDGSTEPLTVGAVYANDDLMGDNIVDARVWERHAATPEDIVVMIDIADGASLAAVRADVQTVVDGYGSPLLQDSDEYLEAQGEQIDQMLGLVYGLLGLAVVIALVGIANTLSLSIHERTREIGLLRAVGQTRAAVRSTVRWESVIIAVFGTVGGLALGTTICWGLIRAIAATEGFGTFAPSVTTLVVVLVVAMVAGVVAALRPAGRAARLDVLDAISSD</sequence>
<feature type="transmembrane region" description="Helical" evidence="7">
    <location>
        <begin position="310"/>
        <end position="338"/>
    </location>
</feature>
<dbReference type="PANTHER" id="PTHR30572:SF4">
    <property type="entry name" value="ABC TRANSPORTER PERMEASE YTRF"/>
    <property type="match status" value="1"/>
</dbReference>
<comment type="caution">
    <text evidence="10">The sequence shown here is derived from an EMBL/GenBank/DDBJ whole genome shotgun (WGS) entry which is preliminary data.</text>
</comment>
<feature type="transmembrane region" description="Helical" evidence="7">
    <location>
        <begin position="491"/>
        <end position="510"/>
    </location>
</feature>
<evidence type="ECO:0000259" key="9">
    <source>
        <dbReference type="Pfam" id="PF12704"/>
    </source>
</evidence>
<evidence type="ECO:0000313" key="11">
    <source>
        <dbReference type="Proteomes" id="UP000294558"/>
    </source>
</evidence>
<evidence type="ECO:0000256" key="4">
    <source>
        <dbReference type="ARBA" id="ARBA00022989"/>
    </source>
</evidence>
<dbReference type="PANTHER" id="PTHR30572">
    <property type="entry name" value="MEMBRANE COMPONENT OF TRANSPORTER-RELATED"/>
    <property type="match status" value="1"/>
</dbReference>
<feature type="transmembrane region" description="Helical" evidence="7">
    <location>
        <begin position="770"/>
        <end position="792"/>
    </location>
</feature>
<dbReference type="EMBL" id="SOAU01000001">
    <property type="protein sequence ID" value="TDT17718.1"/>
    <property type="molecule type" value="Genomic_DNA"/>
</dbReference>
<feature type="domain" description="MacB-like periplasmic core" evidence="9">
    <location>
        <begin position="22"/>
        <end position="231"/>
    </location>
</feature>
<comment type="subcellular location">
    <subcellularLocation>
        <location evidence="1">Cell membrane</location>
        <topology evidence="1">Multi-pass membrane protein</topology>
    </subcellularLocation>
</comment>
<comment type="similarity">
    <text evidence="6">Belongs to the ABC-4 integral membrane protein family.</text>
</comment>
<evidence type="ECO:0000256" key="6">
    <source>
        <dbReference type="ARBA" id="ARBA00038076"/>
    </source>
</evidence>
<name>A0A4V3EJB5_9ACTN</name>
<keyword evidence="5 7" id="KW-0472">Membrane</keyword>
<evidence type="ECO:0000259" key="8">
    <source>
        <dbReference type="Pfam" id="PF02687"/>
    </source>
</evidence>